<reference evidence="3" key="1">
    <citation type="submission" date="2016-02" db="EMBL/GenBank/DDBJ databases">
        <title>Draft genome sequence of Microdochium bolleyi, a fungal endophyte of beachgrass.</title>
        <authorList>
            <consortium name="DOE Joint Genome Institute"/>
            <person name="David A.S."/>
            <person name="May G."/>
            <person name="Haridas S."/>
            <person name="Lim J."/>
            <person name="Wang M."/>
            <person name="Labutti K."/>
            <person name="Lipzen A."/>
            <person name="Barry K."/>
            <person name="Grigoriev I.V."/>
        </authorList>
    </citation>
    <scope>NUCLEOTIDE SEQUENCE [LARGE SCALE GENOMIC DNA]</scope>
    <source>
        <strain evidence="3">J235TASD1</strain>
    </source>
</reference>
<dbReference type="InParanoid" id="A0A136IKY7"/>
<protein>
    <submittedName>
        <fullName evidence="2">Uncharacterized protein</fullName>
    </submittedName>
</protein>
<accession>A0A136IKY7</accession>
<organism evidence="2 3">
    <name type="scientific">Microdochium bolleyi</name>
    <dbReference type="NCBI Taxonomy" id="196109"/>
    <lineage>
        <taxon>Eukaryota</taxon>
        <taxon>Fungi</taxon>
        <taxon>Dikarya</taxon>
        <taxon>Ascomycota</taxon>
        <taxon>Pezizomycotina</taxon>
        <taxon>Sordariomycetes</taxon>
        <taxon>Xylariomycetidae</taxon>
        <taxon>Xylariales</taxon>
        <taxon>Microdochiaceae</taxon>
        <taxon>Microdochium</taxon>
    </lineage>
</organism>
<keyword evidence="1" id="KW-0812">Transmembrane</keyword>
<proteinExistence type="predicted"/>
<keyword evidence="3" id="KW-1185">Reference proteome</keyword>
<name>A0A136IKY7_9PEZI</name>
<dbReference type="EMBL" id="KQ964282">
    <property type="protein sequence ID" value="KXJ85438.1"/>
    <property type="molecule type" value="Genomic_DNA"/>
</dbReference>
<sequence length="158" mass="17110">MSSPTAEEGRDMSSAKGGYIGGSYGGGSSTRGQAAIPGWAIALIVLFGFMLIIFAVMFYYFLRNERVRREFNLKPRYHVAAGRAAMCAVGVKPLQVLLNRLGWRHDHCGGLCGAQCMREKLSRARDDEVIAADGARREAEKVKIVRGSSSSDGSGLVH</sequence>
<evidence type="ECO:0000313" key="2">
    <source>
        <dbReference type="EMBL" id="KXJ85438.1"/>
    </source>
</evidence>
<dbReference type="AlphaFoldDB" id="A0A136IKY7"/>
<dbReference type="Proteomes" id="UP000070501">
    <property type="component" value="Unassembled WGS sequence"/>
</dbReference>
<feature type="transmembrane region" description="Helical" evidence="1">
    <location>
        <begin position="39"/>
        <end position="62"/>
    </location>
</feature>
<keyword evidence="1" id="KW-0472">Membrane</keyword>
<evidence type="ECO:0000313" key="3">
    <source>
        <dbReference type="Proteomes" id="UP000070501"/>
    </source>
</evidence>
<keyword evidence="1" id="KW-1133">Transmembrane helix</keyword>
<gene>
    <name evidence="2" type="ORF">Micbo1qcDRAFT_222192</name>
</gene>
<evidence type="ECO:0000256" key="1">
    <source>
        <dbReference type="SAM" id="Phobius"/>
    </source>
</evidence>